<keyword evidence="4" id="KW-0732">Signal</keyword>
<sequence>MRRLLPALLTTALLPGSAMAESFWPDHAGFALRPRINFSVRPAPQLPFAQRPARIYAIEWTPLPAQPADLHLTLQRRRQRVAALIAGRTDYQPRSSVRMIDVQMDMPQVDDRLSATIGWQAAKFSNKAANATSSYSRDDLRVRDDFVPSAHLAFAATPRLALTADYRETVRAYADIGTIGALGLDQPSYRALRNALRPERDSRTRIGLRWAATPAVRLDVAAYGGQVRDRLAFVERGYLPANLGSAQLTGMALEARHSVTPTLHWGLRYDRARIDPDQGGRLTEERLAVQGEWRHGPWRCAMQAARTSGSAWGQGAERLRVEGGIDYMPVDPRAPRIGLHLSDPDRLMTGRLADQPLSGPARAVDQARALMLSAALRW</sequence>
<keyword evidence="7" id="KW-0675">Receptor</keyword>
<dbReference type="Proteomes" id="UP000325933">
    <property type="component" value="Unassembled WGS sequence"/>
</dbReference>
<name>A0A5J5IC71_9SPHN</name>
<dbReference type="InterPro" id="IPR000531">
    <property type="entry name" value="Beta-barrel_TonB"/>
</dbReference>
<reference evidence="8 9" key="1">
    <citation type="submission" date="2019-09" db="EMBL/GenBank/DDBJ databases">
        <authorList>
            <person name="Feng G."/>
        </authorList>
    </citation>
    <scope>NUCLEOTIDE SEQUENCE [LARGE SCALE GENOMIC DNA]</scope>
    <source>
        <strain evidence="7 8">KACC 19283</strain>
        <strain evidence="6 9">KACC 19284</strain>
    </source>
</reference>
<dbReference type="AlphaFoldDB" id="A0A5J5IC71"/>
<dbReference type="SUPFAM" id="SSF56935">
    <property type="entry name" value="Porins"/>
    <property type="match status" value="1"/>
</dbReference>
<feature type="chain" id="PRO_5023822025" evidence="4">
    <location>
        <begin position="21"/>
        <end position="378"/>
    </location>
</feature>
<evidence type="ECO:0000313" key="6">
    <source>
        <dbReference type="EMBL" id="KAA9020933.1"/>
    </source>
</evidence>
<evidence type="ECO:0000313" key="7">
    <source>
        <dbReference type="EMBL" id="KAA9033260.1"/>
    </source>
</evidence>
<organism evidence="7 8">
    <name type="scientific">Sphingobium limneticum</name>
    <dbReference type="NCBI Taxonomy" id="1007511"/>
    <lineage>
        <taxon>Bacteria</taxon>
        <taxon>Pseudomonadati</taxon>
        <taxon>Pseudomonadota</taxon>
        <taxon>Alphaproteobacteria</taxon>
        <taxon>Sphingomonadales</taxon>
        <taxon>Sphingomonadaceae</taxon>
        <taxon>Sphingobium</taxon>
    </lineage>
</organism>
<keyword evidence="9" id="KW-1185">Reference proteome</keyword>
<evidence type="ECO:0000256" key="4">
    <source>
        <dbReference type="SAM" id="SignalP"/>
    </source>
</evidence>
<evidence type="ECO:0000259" key="5">
    <source>
        <dbReference type="Pfam" id="PF00593"/>
    </source>
</evidence>
<protein>
    <submittedName>
        <fullName evidence="7">TonB-dependent receptor</fullName>
    </submittedName>
</protein>
<accession>A0A5J5IC71</accession>
<comment type="subcellular location">
    <subcellularLocation>
        <location evidence="1">Cell outer membrane</location>
    </subcellularLocation>
</comment>
<evidence type="ECO:0000256" key="3">
    <source>
        <dbReference type="ARBA" id="ARBA00023237"/>
    </source>
</evidence>
<dbReference type="InterPro" id="IPR036942">
    <property type="entry name" value="Beta-barrel_TonB_sf"/>
</dbReference>
<dbReference type="EMBL" id="VYQA01000002">
    <property type="protein sequence ID" value="KAA9033260.1"/>
    <property type="molecule type" value="Genomic_DNA"/>
</dbReference>
<comment type="caution">
    <text evidence="7">The sequence shown here is derived from an EMBL/GenBank/DDBJ whole genome shotgun (WGS) entry which is preliminary data.</text>
</comment>
<keyword evidence="2" id="KW-0472">Membrane</keyword>
<feature type="domain" description="TonB-dependent receptor-like beta-barrel" evidence="5">
    <location>
        <begin position="109"/>
        <end position="301"/>
    </location>
</feature>
<evidence type="ECO:0000313" key="9">
    <source>
        <dbReference type="Proteomes" id="UP000326364"/>
    </source>
</evidence>
<proteinExistence type="predicted"/>
<dbReference type="Gene3D" id="2.40.170.20">
    <property type="entry name" value="TonB-dependent receptor, beta-barrel domain"/>
    <property type="match status" value="1"/>
</dbReference>
<dbReference type="EMBL" id="VYQB01000002">
    <property type="protein sequence ID" value="KAA9020933.1"/>
    <property type="molecule type" value="Genomic_DNA"/>
</dbReference>
<dbReference type="Proteomes" id="UP000326364">
    <property type="component" value="Unassembled WGS sequence"/>
</dbReference>
<evidence type="ECO:0000256" key="1">
    <source>
        <dbReference type="ARBA" id="ARBA00004442"/>
    </source>
</evidence>
<feature type="signal peptide" evidence="4">
    <location>
        <begin position="1"/>
        <end position="20"/>
    </location>
</feature>
<gene>
    <name evidence="7" type="ORF">F4U95_04555</name>
    <name evidence="6" type="ORF">F4U96_04555</name>
</gene>
<evidence type="ECO:0000256" key="2">
    <source>
        <dbReference type="ARBA" id="ARBA00023136"/>
    </source>
</evidence>
<keyword evidence="3" id="KW-0998">Cell outer membrane</keyword>
<evidence type="ECO:0000313" key="8">
    <source>
        <dbReference type="Proteomes" id="UP000325933"/>
    </source>
</evidence>
<dbReference type="RefSeq" id="WP_150424728.1">
    <property type="nucleotide sequence ID" value="NZ_VYQA01000002.1"/>
</dbReference>
<dbReference type="Pfam" id="PF00593">
    <property type="entry name" value="TonB_dep_Rec_b-barrel"/>
    <property type="match status" value="1"/>
</dbReference>
<dbReference type="GO" id="GO:0009279">
    <property type="term" value="C:cell outer membrane"/>
    <property type="evidence" value="ECO:0007669"/>
    <property type="project" value="UniProtKB-SubCell"/>
</dbReference>